<evidence type="ECO:0000313" key="4">
    <source>
        <dbReference type="EMBL" id="BAN01487.1"/>
    </source>
</evidence>
<reference evidence="4 5" key="1">
    <citation type="journal article" date="2013" name="Int. J. Syst. Evol. Microbiol.">
        <title>Ilumatobacter nonamiense sp. nov. and Ilumatobacter coccineum sp. nov., isolated from seashore sand.</title>
        <authorList>
            <person name="Matsumoto A."/>
            <person name="Kasai H."/>
            <person name="Matsuo Y."/>
            <person name="Shizuri Y."/>
            <person name="Ichikawa N."/>
            <person name="Fujita N."/>
            <person name="Omura S."/>
            <person name="Takahashi Y."/>
        </authorList>
    </citation>
    <scope>NUCLEOTIDE SEQUENCE [LARGE SCALE GENOMIC DNA]</scope>
    <source>
        <strain evidence="5">NBRC 103263 / KCTC 29153 / YM16-304</strain>
    </source>
</reference>
<dbReference type="Gene3D" id="3.40.630.30">
    <property type="match status" value="1"/>
</dbReference>
<keyword evidence="2" id="KW-0012">Acyltransferase</keyword>
<evidence type="ECO:0000256" key="1">
    <source>
        <dbReference type="ARBA" id="ARBA00022679"/>
    </source>
</evidence>
<evidence type="ECO:0000313" key="5">
    <source>
        <dbReference type="Proteomes" id="UP000011863"/>
    </source>
</evidence>
<feature type="domain" description="N-acetyltransferase" evidence="3">
    <location>
        <begin position="1"/>
        <end position="139"/>
    </location>
</feature>
<evidence type="ECO:0000256" key="2">
    <source>
        <dbReference type="ARBA" id="ARBA00023315"/>
    </source>
</evidence>
<dbReference type="SUPFAM" id="SSF55729">
    <property type="entry name" value="Acyl-CoA N-acyltransferases (Nat)"/>
    <property type="match status" value="1"/>
</dbReference>
<keyword evidence="5" id="KW-1185">Reference proteome</keyword>
<dbReference type="PROSITE" id="PS51186">
    <property type="entry name" value="GNAT"/>
    <property type="match status" value="1"/>
</dbReference>
<dbReference type="Proteomes" id="UP000011863">
    <property type="component" value="Chromosome"/>
</dbReference>
<dbReference type="InterPro" id="IPR016181">
    <property type="entry name" value="Acyl_CoA_acyltransferase"/>
</dbReference>
<dbReference type="OrthoDB" id="9796171at2"/>
<dbReference type="CDD" id="cd04301">
    <property type="entry name" value="NAT_SF"/>
    <property type="match status" value="1"/>
</dbReference>
<dbReference type="InterPro" id="IPR050832">
    <property type="entry name" value="Bact_Acetyltransf"/>
</dbReference>
<dbReference type="KEGG" id="aym:YM304_11730"/>
<evidence type="ECO:0000259" key="3">
    <source>
        <dbReference type="PROSITE" id="PS51186"/>
    </source>
</evidence>
<proteinExistence type="predicted"/>
<sequence length="139" mass="14880">MKVVAVSSDRTHDLRRRVLRAGEANPTLDWPGDHEPTTTHFAAIADGNVIGVSTWLLVDGRVQLRGMATDPDEAGRGVGSALLEAGIEHARRIGATDVWANARVTALGFYRKHGFVISGPEFVTGATGLPHRLATFDLA</sequence>
<gene>
    <name evidence="4" type="ORF">YM304_11730</name>
</gene>
<keyword evidence="1" id="KW-0808">Transferase</keyword>
<dbReference type="EMBL" id="AP012057">
    <property type="protein sequence ID" value="BAN01487.1"/>
    <property type="molecule type" value="Genomic_DNA"/>
</dbReference>
<dbReference type="PANTHER" id="PTHR43877">
    <property type="entry name" value="AMINOALKYLPHOSPHONATE N-ACETYLTRANSFERASE-RELATED-RELATED"/>
    <property type="match status" value="1"/>
</dbReference>
<dbReference type="InterPro" id="IPR000182">
    <property type="entry name" value="GNAT_dom"/>
</dbReference>
<organism evidence="4 5">
    <name type="scientific">Ilumatobacter coccineus (strain NBRC 103263 / KCTC 29153 / YM16-304)</name>
    <dbReference type="NCBI Taxonomy" id="1313172"/>
    <lineage>
        <taxon>Bacteria</taxon>
        <taxon>Bacillati</taxon>
        <taxon>Actinomycetota</taxon>
        <taxon>Acidimicrobiia</taxon>
        <taxon>Acidimicrobiales</taxon>
        <taxon>Ilumatobacteraceae</taxon>
        <taxon>Ilumatobacter</taxon>
    </lineage>
</organism>
<dbReference type="GO" id="GO:0016747">
    <property type="term" value="F:acyltransferase activity, transferring groups other than amino-acyl groups"/>
    <property type="evidence" value="ECO:0007669"/>
    <property type="project" value="InterPro"/>
</dbReference>
<name>A0A6C7E392_ILUCY</name>
<accession>A0A6C7E392</accession>
<protein>
    <recommendedName>
        <fullName evidence="3">N-acetyltransferase domain-containing protein</fullName>
    </recommendedName>
</protein>
<dbReference type="AlphaFoldDB" id="A0A6C7E392"/>
<dbReference type="Pfam" id="PF00583">
    <property type="entry name" value="Acetyltransf_1"/>
    <property type="match status" value="1"/>
</dbReference>